<evidence type="ECO:0000313" key="2">
    <source>
        <dbReference type="Proteomes" id="UP000324678"/>
    </source>
</evidence>
<proteinExistence type="predicted"/>
<protein>
    <recommendedName>
        <fullName evidence="3">Cupin domain-containing protein</fullName>
    </recommendedName>
</protein>
<dbReference type="OrthoDB" id="4205621at2"/>
<evidence type="ECO:0008006" key="3">
    <source>
        <dbReference type="Google" id="ProtNLM"/>
    </source>
</evidence>
<dbReference type="AlphaFoldDB" id="A0A5C1YFT8"/>
<dbReference type="KEGG" id="ail:FLP10_11215"/>
<accession>A0A5C1YFT8</accession>
<keyword evidence="2" id="KW-1185">Reference proteome</keyword>
<name>A0A5C1YFT8_9MICO</name>
<dbReference type="Proteomes" id="UP000324678">
    <property type="component" value="Chromosome"/>
</dbReference>
<sequence length="147" mass="15379">MTITTEHHLAPANSPSDRGAVLRATRLFTDDTGRARFEDVELTMLPDPPPPDGTATSMPIAASAVLFARAGADTGHEERPEKGRQLAIGLAGSVRITASGEVRDFGPGTVLLIEDTTGSGHSAESAEGFLAAVVMLPEDDALPEYLI</sequence>
<evidence type="ECO:0000313" key="1">
    <source>
        <dbReference type="EMBL" id="QEO14921.1"/>
    </source>
</evidence>
<reference evidence="1 2" key="1">
    <citation type="submission" date="2019-09" db="EMBL/GenBank/DDBJ databases">
        <title>Genome sequencing of strain KACC 19306.</title>
        <authorList>
            <person name="Heo J."/>
            <person name="Kim S.-J."/>
            <person name="Kim J.-S."/>
            <person name="Hong S.-B."/>
            <person name="Kwon S.-W."/>
        </authorList>
    </citation>
    <scope>NUCLEOTIDE SEQUENCE [LARGE SCALE GENOMIC DNA]</scope>
    <source>
        <strain evidence="1 2">KACC 19306</strain>
    </source>
</reference>
<organism evidence="1 2">
    <name type="scientific">Agromyces intestinalis</name>
    <dbReference type="NCBI Taxonomy" id="2592652"/>
    <lineage>
        <taxon>Bacteria</taxon>
        <taxon>Bacillati</taxon>
        <taxon>Actinomycetota</taxon>
        <taxon>Actinomycetes</taxon>
        <taxon>Micrococcales</taxon>
        <taxon>Microbacteriaceae</taxon>
        <taxon>Agromyces</taxon>
    </lineage>
</organism>
<gene>
    <name evidence="1" type="ORF">FLP10_11215</name>
</gene>
<dbReference type="EMBL" id="CP043505">
    <property type="protein sequence ID" value="QEO14921.1"/>
    <property type="molecule type" value="Genomic_DNA"/>
</dbReference>
<dbReference type="RefSeq" id="WP_149160940.1">
    <property type="nucleotide sequence ID" value="NZ_CP043505.1"/>
</dbReference>